<keyword evidence="2" id="KW-1185">Reference proteome</keyword>
<accession>A0A4R2KXM9</accession>
<protein>
    <submittedName>
        <fullName evidence="1">Uncharacterized protein UPF0180</fullName>
    </submittedName>
</protein>
<dbReference type="RefSeq" id="WP_165916181.1">
    <property type="nucleotide sequence ID" value="NZ_SLWV01000002.1"/>
</dbReference>
<dbReference type="InterPro" id="IPR005370">
    <property type="entry name" value="UPF0180"/>
</dbReference>
<dbReference type="Pfam" id="PF03698">
    <property type="entry name" value="UPF0180"/>
    <property type="match status" value="1"/>
</dbReference>
<dbReference type="EMBL" id="SLWV01000002">
    <property type="protein sequence ID" value="TCO79361.1"/>
    <property type="molecule type" value="Genomic_DNA"/>
</dbReference>
<gene>
    <name evidence="1" type="ORF">EV214_10279</name>
</gene>
<name>A0A4R2KXM9_9FIRM</name>
<organism evidence="1 2">
    <name type="scientific">Marinisporobacter balticus</name>
    <dbReference type="NCBI Taxonomy" id="2018667"/>
    <lineage>
        <taxon>Bacteria</taxon>
        <taxon>Bacillati</taxon>
        <taxon>Bacillota</taxon>
        <taxon>Clostridia</taxon>
        <taxon>Peptostreptococcales</taxon>
        <taxon>Thermotaleaceae</taxon>
        <taxon>Marinisporobacter</taxon>
    </lineage>
</organism>
<evidence type="ECO:0000313" key="1">
    <source>
        <dbReference type="EMBL" id="TCO79361.1"/>
    </source>
</evidence>
<dbReference type="AlphaFoldDB" id="A0A4R2KXM9"/>
<proteinExistence type="predicted"/>
<sequence length="81" mass="9028">MTKIAVEKSLENVRNYLQNQGCDVMALENTKSNLKKFDLIVVSGQNSNLLGMQDTSTKATVINAKGMSPQDVYKQVMNRFS</sequence>
<comment type="caution">
    <text evidence="1">The sequence shown here is derived from an EMBL/GenBank/DDBJ whole genome shotgun (WGS) entry which is preliminary data.</text>
</comment>
<reference evidence="1 2" key="1">
    <citation type="submission" date="2019-03" db="EMBL/GenBank/DDBJ databases">
        <title>Genomic Encyclopedia of Type Strains, Phase IV (KMG-IV): sequencing the most valuable type-strain genomes for metagenomic binning, comparative biology and taxonomic classification.</title>
        <authorList>
            <person name="Goeker M."/>
        </authorList>
    </citation>
    <scope>NUCLEOTIDE SEQUENCE [LARGE SCALE GENOMIC DNA]</scope>
    <source>
        <strain evidence="1 2">DSM 102940</strain>
    </source>
</reference>
<evidence type="ECO:0000313" key="2">
    <source>
        <dbReference type="Proteomes" id="UP000294919"/>
    </source>
</evidence>
<dbReference type="Proteomes" id="UP000294919">
    <property type="component" value="Unassembled WGS sequence"/>
</dbReference>